<organism evidence="1">
    <name type="scientific">marine sediment metagenome</name>
    <dbReference type="NCBI Taxonomy" id="412755"/>
    <lineage>
        <taxon>unclassified sequences</taxon>
        <taxon>metagenomes</taxon>
        <taxon>ecological metagenomes</taxon>
    </lineage>
</organism>
<reference evidence="1" key="1">
    <citation type="journal article" date="2015" name="Nature">
        <title>Complex archaea that bridge the gap between prokaryotes and eukaryotes.</title>
        <authorList>
            <person name="Spang A."/>
            <person name="Saw J.H."/>
            <person name="Jorgensen S.L."/>
            <person name="Zaremba-Niedzwiedzka K."/>
            <person name="Martijn J."/>
            <person name="Lind A.E."/>
            <person name="van Eijk R."/>
            <person name="Schleper C."/>
            <person name="Guy L."/>
            <person name="Ettema T.J."/>
        </authorList>
    </citation>
    <scope>NUCLEOTIDE SEQUENCE</scope>
</reference>
<name>A0A0F9MCS6_9ZZZZ</name>
<dbReference type="EMBL" id="LAZR01005785">
    <property type="protein sequence ID" value="KKM97141.1"/>
    <property type="molecule type" value="Genomic_DNA"/>
</dbReference>
<proteinExistence type="predicted"/>
<comment type="caution">
    <text evidence="1">The sequence shown here is derived from an EMBL/GenBank/DDBJ whole genome shotgun (WGS) entry which is preliminary data.</text>
</comment>
<evidence type="ECO:0000313" key="1">
    <source>
        <dbReference type="EMBL" id="KKM97141.1"/>
    </source>
</evidence>
<gene>
    <name evidence="1" type="ORF">LCGC14_1171100</name>
</gene>
<protein>
    <submittedName>
        <fullName evidence="1">Uncharacterized protein</fullName>
    </submittedName>
</protein>
<sequence>MKAAPERIYLRRFPSGALLSVVHEEPLEGMDQTEYVRADLVRTEVNDMGKLPESGIHTPDPNEVFPIGAVGFKMKDGAIAADCLMGPPRVDALRKFFRKQPVINSTLGELIPFVRGYGTIRHDQVNWSTAGKRVTE</sequence>
<accession>A0A0F9MCS6</accession>
<dbReference type="AlphaFoldDB" id="A0A0F9MCS6"/>